<dbReference type="GO" id="GO:0030955">
    <property type="term" value="F:potassium ion binding"/>
    <property type="evidence" value="ECO:0007669"/>
    <property type="project" value="InterPro"/>
</dbReference>
<dbReference type="InterPro" id="IPR001697">
    <property type="entry name" value="Pyr_Knase"/>
</dbReference>
<evidence type="ECO:0000313" key="14">
    <source>
        <dbReference type="EMBL" id="MCH83255.1"/>
    </source>
</evidence>
<accession>A0A392M815</accession>
<evidence type="ECO:0000256" key="2">
    <source>
        <dbReference type="ARBA" id="ARBA00004997"/>
    </source>
</evidence>
<keyword evidence="8 14" id="KW-0418">Kinase</keyword>
<dbReference type="Pfam" id="PF00224">
    <property type="entry name" value="PK"/>
    <property type="match status" value="1"/>
</dbReference>
<evidence type="ECO:0000256" key="5">
    <source>
        <dbReference type="ARBA" id="ARBA00022679"/>
    </source>
</evidence>
<dbReference type="InterPro" id="IPR040442">
    <property type="entry name" value="Pyrv_kinase-like_dom_sf"/>
</dbReference>
<evidence type="ECO:0000256" key="10">
    <source>
        <dbReference type="ARBA" id="ARBA00022842"/>
    </source>
</evidence>
<comment type="similarity">
    <text evidence="3">Belongs to the pyruvate kinase family.</text>
</comment>
<keyword evidence="6" id="KW-0479">Metal-binding</keyword>
<dbReference type="GO" id="GO:0004743">
    <property type="term" value="F:pyruvate kinase activity"/>
    <property type="evidence" value="ECO:0007669"/>
    <property type="project" value="UniProtKB-EC"/>
</dbReference>
<name>A0A392M815_9FABA</name>
<dbReference type="GO" id="GO:0005524">
    <property type="term" value="F:ATP binding"/>
    <property type="evidence" value="ECO:0007669"/>
    <property type="project" value="UniProtKB-KW"/>
</dbReference>
<evidence type="ECO:0000256" key="8">
    <source>
        <dbReference type="ARBA" id="ARBA00022777"/>
    </source>
</evidence>
<evidence type="ECO:0000256" key="1">
    <source>
        <dbReference type="ARBA" id="ARBA00001958"/>
    </source>
</evidence>
<protein>
    <recommendedName>
        <fullName evidence="4">pyruvate kinase</fullName>
        <ecNumber evidence="4">2.7.1.40</ecNumber>
    </recommendedName>
</protein>
<organism evidence="14 15">
    <name type="scientific">Trifolium medium</name>
    <dbReference type="NCBI Taxonomy" id="97028"/>
    <lineage>
        <taxon>Eukaryota</taxon>
        <taxon>Viridiplantae</taxon>
        <taxon>Streptophyta</taxon>
        <taxon>Embryophyta</taxon>
        <taxon>Tracheophyta</taxon>
        <taxon>Spermatophyta</taxon>
        <taxon>Magnoliopsida</taxon>
        <taxon>eudicotyledons</taxon>
        <taxon>Gunneridae</taxon>
        <taxon>Pentapetalae</taxon>
        <taxon>rosids</taxon>
        <taxon>fabids</taxon>
        <taxon>Fabales</taxon>
        <taxon>Fabaceae</taxon>
        <taxon>Papilionoideae</taxon>
        <taxon>50 kb inversion clade</taxon>
        <taxon>NPAAA clade</taxon>
        <taxon>Hologalegina</taxon>
        <taxon>IRL clade</taxon>
        <taxon>Trifolieae</taxon>
        <taxon>Trifolium</taxon>
    </lineage>
</organism>
<dbReference type="GO" id="GO:0000287">
    <property type="term" value="F:magnesium ion binding"/>
    <property type="evidence" value="ECO:0007669"/>
    <property type="project" value="InterPro"/>
</dbReference>
<evidence type="ECO:0000256" key="3">
    <source>
        <dbReference type="ARBA" id="ARBA00008663"/>
    </source>
</evidence>
<keyword evidence="12 14" id="KW-0670">Pyruvate</keyword>
<reference evidence="14 15" key="1">
    <citation type="journal article" date="2018" name="Front. Plant Sci.">
        <title>Red Clover (Trifolium pratense) and Zigzag Clover (T. medium) - A Picture of Genomic Similarities and Differences.</title>
        <authorList>
            <person name="Dluhosova J."/>
            <person name="Istvanek J."/>
            <person name="Nedelnik J."/>
            <person name="Repkova J."/>
        </authorList>
    </citation>
    <scope>NUCLEOTIDE SEQUENCE [LARGE SCALE GENOMIC DNA]</scope>
    <source>
        <strain evidence="15">cv. 10/8</strain>
        <tissue evidence="14">Leaf</tissue>
    </source>
</reference>
<keyword evidence="7" id="KW-0547">Nucleotide-binding</keyword>
<dbReference type="EC" id="2.7.1.40" evidence="4"/>
<comment type="cofactor">
    <cofactor evidence="1">
        <name>K(+)</name>
        <dbReference type="ChEBI" id="CHEBI:29103"/>
    </cofactor>
</comment>
<keyword evidence="11" id="KW-0324">Glycolysis</keyword>
<evidence type="ECO:0000313" key="15">
    <source>
        <dbReference type="Proteomes" id="UP000265520"/>
    </source>
</evidence>
<sequence>MVEKLLRAGMNVARFNFSHGSHEYHQETLDNLRAAMENTGILCAVMLDTKGDDMNGVLDSVVKSGRSGRYRSTAFFRPPLPGTPVRREWVKRSKRPVSPQTKRCGLGSKQPCFLV</sequence>
<evidence type="ECO:0000256" key="9">
    <source>
        <dbReference type="ARBA" id="ARBA00022840"/>
    </source>
</evidence>
<gene>
    <name evidence="14" type="ORF">A2U01_0004073</name>
</gene>
<dbReference type="InterPro" id="IPR015793">
    <property type="entry name" value="Pyrv_Knase_brl"/>
</dbReference>
<evidence type="ECO:0000259" key="13">
    <source>
        <dbReference type="Pfam" id="PF00224"/>
    </source>
</evidence>
<dbReference type="GO" id="GO:0016301">
    <property type="term" value="F:kinase activity"/>
    <property type="evidence" value="ECO:0007669"/>
    <property type="project" value="UniProtKB-KW"/>
</dbReference>
<dbReference type="EMBL" id="LXQA010004876">
    <property type="protein sequence ID" value="MCH83255.1"/>
    <property type="molecule type" value="Genomic_DNA"/>
</dbReference>
<evidence type="ECO:0000256" key="11">
    <source>
        <dbReference type="ARBA" id="ARBA00023152"/>
    </source>
</evidence>
<comment type="caution">
    <text evidence="14">The sequence shown here is derived from an EMBL/GenBank/DDBJ whole genome shotgun (WGS) entry which is preliminary data.</text>
</comment>
<keyword evidence="10" id="KW-0460">Magnesium</keyword>
<dbReference type="PANTHER" id="PTHR11817">
    <property type="entry name" value="PYRUVATE KINASE"/>
    <property type="match status" value="1"/>
</dbReference>
<feature type="domain" description="Pyruvate kinase barrel" evidence="13">
    <location>
        <begin position="2"/>
        <end position="55"/>
    </location>
</feature>
<comment type="pathway">
    <text evidence="2">Carbohydrate degradation; glycolysis; pyruvate from D-glyceraldehyde 3-phosphate: step 5/5.</text>
</comment>
<proteinExistence type="inferred from homology"/>
<evidence type="ECO:0000256" key="12">
    <source>
        <dbReference type="ARBA" id="ARBA00023317"/>
    </source>
</evidence>
<dbReference type="AlphaFoldDB" id="A0A392M815"/>
<dbReference type="Proteomes" id="UP000265520">
    <property type="component" value="Unassembled WGS sequence"/>
</dbReference>
<evidence type="ECO:0000256" key="4">
    <source>
        <dbReference type="ARBA" id="ARBA00012142"/>
    </source>
</evidence>
<dbReference type="UniPathway" id="UPA00109">
    <property type="reaction ID" value="UER00188"/>
</dbReference>
<keyword evidence="15" id="KW-1185">Reference proteome</keyword>
<keyword evidence="5" id="KW-0808">Transferase</keyword>
<evidence type="ECO:0000256" key="7">
    <source>
        <dbReference type="ARBA" id="ARBA00022741"/>
    </source>
</evidence>
<dbReference type="SUPFAM" id="SSF51621">
    <property type="entry name" value="Phosphoenolpyruvate/pyruvate domain"/>
    <property type="match status" value="1"/>
</dbReference>
<evidence type="ECO:0000256" key="6">
    <source>
        <dbReference type="ARBA" id="ARBA00022723"/>
    </source>
</evidence>
<dbReference type="Gene3D" id="3.20.20.60">
    <property type="entry name" value="Phosphoenolpyruvate-binding domains"/>
    <property type="match status" value="1"/>
</dbReference>
<dbReference type="InterPro" id="IPR015813">
    <property type="entry name" value="Pyrv/PenolPyrv_kinase-like_dom"/>
</dbReference>
<keyword evidence="9" id="KW-0067">ATP-binding</keyword>